<dbReference type="InterPro" id="IPR036322">
    <property type="entry name" value="WD40_repeat_dom_sf"/>
</dbReference>
<reference evidence="3" key="1">
    <citation type="submission" date="2020-05" db="EMBL/GenBank/DDBJ databases">
        <authorList>
            <person name="Zhu T."/>
            <person name="Keshari N."/>
            <person name="Lu X."/>
        </authorList>
    </citation>
    <scope>NUCLEOTIDE SEQUENCE</scope>
    <source>
        <strain evidence="3">NK1-12</strain>
    </source>
</reference>
<organism evidence="3">
    <name type="scientific">Leptolyngbya sp. NK1-12</name>
    <dbReference type="NCBI Taxonomy" id="2547451"/>
    <lineage>
        <taxon>Bacteria</taxon>
        <taxon>Bacillati</taxon>
        <taxon>Cyanobacteriota</taxon>
        <taxon>Cyanophyceae</taxon>
        <taxon>Leptolyngbyales</taxon>
        <taxon>Leptolyngbyaceae</taxon>
        <taxon>Leptolyngbya group</taxon>
        <taxon>Leptolyngbya</taxon>
    </lineage>
</organism>
<dbReference type="InterPro" id="IPR015943">
    <property type="entry name" value="WD40/YVTN_repeat-like_dom_sf"/>
</dbReference>
<dbReference type="InterPro" id="IPR050349">
    <property type="entry name" value="WD_LIS1/nudF_dynein_reg"/>
</dbReference>
<evidence type="ECO:0000256" key="1">
    <source>
        <dbReference type="ARBA" id="ARBA00022574"/>
    </source>
</evidence>
<keyword evidence="2" id="KW-0677">Repeat</keyword>
<dbReference type="Pfam" id="PF00400">
    <property type="entry name" value="WD40"/>
    <property type="match status" value="1"/>
</dbReference>
<keyword evidence="1" id="KW-0853">WD repeat</keyword>
<dbReference type="SMART" id="SM00320">
    <property type="entry name" value="WD40"/>
    <property type="match status" value="1"/>
</dbReference>
<dbReference type="Gene3D" id="2.130.10.10">
    <property type="entry name" value="YVTN repeat-like/Quinoprotein amine dehydrogenase"/>
    <property type="match status" value="1"/>
</dbReference>
<dbReference type="AlphaFoldDB" id="A0AA96WQR5"/>
<dbReference type="InterPro" id="IPR001680">
    <property type="entry name" value="WD40_rpt"/>
</dbReference>
<accession>A0AA96WQR5</accession>
<evidence type="ECO:0008006" key="4">
    <source>
        <dbReference type="Google" id="ProtNLM"/>
    </source>
</evidence>
<evidence type="ECO:0000256" key="2">
    <source>
        <dbReference type="ARBA" id="ARBA00022737"/>
    </source>
</evidence>
<sequence>MASHADGTTIIFWDVKTGDVVKTFEGEADRILRVAFSPDGAIIATGGHGVKLWDVQLANVSGSGKPTIARSGQLPLARMAGG</sequence>
<dbReference type="SUPFAM" id="SSF50978">
    <property type="entry name" value="WD40 repeat-like"/>
    <property type="match status" value="1"/>
</dbReference>
<proteinExistence type="predicted"/>
<name>A0AA96WQR5_9CYAN</name>
<dbReference type="PANTHER" id="PTHR44129">
    <property type="entry name" value="WD REPEAT-CONTAINING PROTEIN POP1"/>
    <property type="match status" value="1"/>
</dbReference>
<gene>
    <name evidence="3" type="ORF">HJG54_32720</name>
</gene>
<evidence type="ECO:0000313" key="3">
    <source>
        <dbReference type="EMBL" id="WNZ27621.1"/>
    </source>
</evidence>
<protein>
    <recommendedName>
        <fullName evidence="4">WD40 repeat domain-containing protein</fullName>
    </recommendedName>
</protein>
<dbReference type="EMBL" id="CP053587">
    <property type="protein sequence ID" value="WNZ27621.1"/>
    <property type="molecule type" value="Genomic_DNA"/>
</dbReference>